<dbReference type="GO" id="GO:0005737">
    <property type="term" value="C:cytoplasm"/>
    <property type="evidence" value="ECO:0007669"/>
    <property type="project" value="TreeGrafter"/>
</dbReference>
<feature type="domain" description="CRAL-TRIO" evidence="1">
    <location>
        <begin position="71"/>
        <end position="258"/>
    </location>
</feature>
<evidence type="ECO:0000259" key="1">
    <source>
        <dbReference type="PROSITE" id="PS50191"/>
    </source>
</evidence>
<dbReference type="PANTHER" id="PTHR23324:SF83">
    <property type="entry name" value="SEC14-LIKE PROTEIN 2"/>
    <property type="match status" value="1"/>
</dbReference>
<dbReference type="PROSITE" id="PS50191">
    <property type="entry name" value="CRAL_TRIO"/>
    <property type="match status" value="1"/>
</dbReference>
<reference evidence="2" key="1">
    <citation type="submission" date="2021-06" db="EMBL/GenBank/DDBJ databases">
        <authorList>
            <person name="Hodson N. C."/>
            <person name="Mongue J. A."/>
            <person name="Jaron S. K."/>
        </authorList>
    </citation>
    <scope>NUCLEOTIDE SEQUENCE</scope>
</reference>
<dbReference type="EMBL" id="CAJVCH010077414">
    <property type="protein sequence ID" value="CAG7721200.1"/>
    <property type="molecule type" value="Genomic_DNA"/>
</dbReference>
<dbReference type="InterPro" id="IPR051064">
    <property type="entry name" value="SEC14/CRAL-TRIO_domain"/>
</dbReference>
<sequence>MEQFSSPVDPTKEEIAIIELRQKISDVILDNGKFDDDLYLLQWLKAQKLNPNKAEDMIRESIKWRKENNIHSDLEKEFSPEFLKDFQVPFSTSKEGIPVAYFHLGKMDMKAGITLCGKTRWYQFTGMLFSKMEDLMVASNKAQNRNKPGRLTSDSISGIIGLGDTEGFSALQIVDPTVTIVMVGVIRNLSTYFPAIFSNLIYYNMNTFSTTLYNACKPFLNWPNLNLEIYGTDEKIWRETVLKFMDLEVFNELEKHWE</sequence>
<dbReference type="AlphaFoldDB" id="A0A8J2P0J1"/>
<keyword evidence="3" id="KW-1185">Reference proteome</keyword>
<protein>
    <recommendedName>
        <fullName evidence="1">CRAL-TRIO domain-containing protein</fullName>
    </recommendedName>
</protein>
<evidence type="ECO:0000313" key="3">
    <source>
        <dbReference type="Proteomes" id="UP000708208"/>
    </source>
</evidence>
<dbReference type="InterPro" id="IPR001251">
    <property type="entry name" value="CRAL-TRIO_dom"/>
</dbReference>
<name>A0A8J2P0J1_9HEXA</name>
<dbReference type="PANTHER" id="PTHR23324">
    <property type="entry name" value="SEC14 RELATED PROTEIN"/>
    <property type="match status" value="1"/>
</dbReference>
<comment type="caution">
    <text evidence="2">The sequence shown here is derived from an EMBL/GenBank/DDBJ whole genome shotgun (WGS) entry which is preliminary data.</text>
</comment>
<dbReference type="Pfam" id="PF00650">
    <property type="entry name" value="CRAL_TRIO"/>
    <property type="match status" value="1"/>
</dbReference>
<dbReference type="Proteomes" id="UP000708208">
    <property type="component" value="Unassembled WGS sequence"/>
</dbReference>
<proteinExistence type="predicted"/>
<organism evidence="2 3">
    <name type="scientific">Allacma fusca</name>
    <dbReference type="NCBI Taxonomy" id="39272"/>
    <lineage>
        <taxon>Eukaryota</taxon>
        <taxon>Metazoa</taxon>
        <taxon>Ecdysozoa</taxon>
        <taxon>Arthropoda</taxon>
        <taxon>Hexapoda</taxon>
        <taxon>Collembola</taxon>
        <taxon>Symphypleona</taxon>
        <taxon>Sminthuridae</taxon>
        <taxon>Allacma</taxon>
    </lineage>
</organism>
<evidence type="ECO:0000313" key="2">
    <source>
        <dbReference type="EMBL" id="CAG7721200.1"/>
    </source>
</evidence>
<gene>
    <name evidence="2" type="ORF">AFUS01_LOCUS10429</name>
</gene>
<dbReference type="OrthoDB" id="6416797at2759"/>
<accession>A0A8J2P0J1</accession>